<dbReference type="SMART" id="SM00507">
    <property type="entry name" value="HNHc"/>
    <property type="match status" value="1"/>
</dbReference>
<dbReference type="GO" id="GO:0004519">
    <property type="term" value="F:endonuclease activity"/>
    <property type="evidence" value="ECO:0007669"/>
    <property type="project" value="UniProtKB-KW"/>
</dbReference>
<dbReference type="InterPro" id="IPR002711">
    <property type="entry name" value="HNH"/>
</dbReference>
<organism evidence="2 3">
    <name type="scientific">Leifsonia virtsii</name>
    <dbReference type="NCBI Taxonomy" id="3035915"/>
    <lineage>
        <taxon>Bacteria</taxon>
        <taxon>Bacillati</taxon>
        <taxon>Actinomycetota</taxon>
        <taxon>Actinomycetes</taxon>
        <taxon>Micrococcales</taxon>
        <taxon>Microbacteriaceae</taxon>
        <taxon>Leifsonia</taxon>
    </lineage>
</organism>
<evidence type="ECO:0000259" key="1">
    <source>
        <dbReference type="SMART" id="SM00507"/>
    </source>
</evidence>
<evidence type="ECO:0000313" key="2">
    <source>
        <dbReference type="EMBL" id="MDN4598853.1"/>
    </source>
</evidence>
<reference evidence="2" key="1">
    <citation type="submission" date="2023-03" db="EMBL/GenBank/DDBJ databases">
        <title>MT1 and MT2 Draft Genomes of Novel Species.</title>
        <authorList>
            <person name="Venkateswaran K."/>
        </authorList>
    </citation>
    <scope>NUCLEOTIDE SEQUENCE</scope>
    <source>
        <strain evidence="2">F6_8S_P_1A</strain>
    </source>
</reference>
<proteinExistence type="predicted"/>
<feature type="domain" description="HNH nuclease" evidence="1">
    <location>
        <begin position="19"/>
        <end position="70"/>
    </location>
</feature>
<keyword evidence="2" id="KW-0378">Hydrolase</keyword>
<comment type="caution">
    <text evidence="2">The sequence shown here is derived from an EMBL/GenBank/DDBJ whole genome shotgun (WGS) entry which is preliminary data.</text>
</comment>
<keyword evidence="3" id="KW-1185">Reference proteome</keyword>
<name>A0ABT8J183_9MICO</name>
<dbReference type="Gene3D" id="1.10.30.50">
    <property type="match status" value="1"/>
</dbReference>
<evidence type="ECO:0000313" key="3">
    <source>
        <dbReference type="Proteomes" id="UP001174210"/>
    </source>
</evidence>
<dbReference type="EMBL" id="JAROCB010000005">
    <property type="protein sequence ID" value="MDN4598853.1"/>
    <property type="molecule type" value="Genomic_DNA"/>
</dbReference>
<protein>
    <submittedName>
        <fullName evidence="2">HNH endonuclease</fullName>
    </submittedName>
</protein>
<sequence>MSRHHIAQKWTTHAPKLREKWTALLPRPCLACGQPVTKGDRWHVGHIIAAEDGGKPTMQNTAPVHAHCNLSDGGKRGAARVNAARRAVAARDQAESGRRSWR</sequence>
<dbReference type="InterPro" id="IPR003615">
    <property type="entry name" value="HNH_nuc"/>
</dbReference>
<dbReference type="Pfam" id="PF01844">
    <property type="entry name" value="HNH"/>
    <property type="match status" value="1"/>
</dbReference>
<dbReference type="RefSeq" id="WP_301220203.1">
    <property type="nucleotide sequence ID" value="NZ_JAROCB010000005.1"/>
</dbReference>
<accession>A0ABT8J183</accession>
<dbReference type="Proteomes" id="UP001174210">
    <property type="component" value="Unassembled WGS sequence"/>
</dbReference>
<keyword evidence="2" id="KW-0255">Endonuclease</keyword>
<gene>
    <name evidence="2" type="ORF">P5G59_16990</name>
</gene>
<keyword evidence="2" id="KW-0540">Nuclease</keyword>